<comment type="caution">
    <text evidence="4">The sequence shown here is derived from an EMBL/GenBank/DDBJ whole genome shotgun (WGS) entry which is preliminary data.</text>
</comment>
<evidence type="ECO:0000256" key="2">
    <source>
        <dbReference type="SAM" id="SignalP"/>
    </source>
</evidence>
<feature type="domain" description="DUF4168" evidence="3">
    <location>
        <begin position="69"/>
        <end position="145"/>
    </location>
</feature>
<feature type="signal peptide" evidence="2">
    <location>
        <begin position="1"/>
        <end position="46"/>
    </location>
</feature>
<sequence>MNLLEHGASQRAHTQRNIEVSSMQRMTALFSAALLATGLMTATAHAQEEQQGAAQDPMATQQAPAQDFSDDQLQQFADASQEIAVISQEYTQRLQEAEDESAQQEVRTEANDRMIEVVEDSGLDVDTFNAIGQSIQQDPEMMQRVQEMANQS</sequence>
<dbReference type="InterPro" id="IPR025433">
    <property type="entry name" value="DUF4168"/>
</dbReference>
<dbReference type="Proteomes" id="UP000011651">
    <property type="component" value="Unassembled WGS sequence"/>
</dbReference>
<keyword evidence="2" id="KW-0732">Signal</keyword>
<dbReference type="PATRIC" id="fig|1204738.3.peg.4898"/>
<reference evidence="4 5" key="1">
    <citation type="journal article" date="2013" name="Genome Announc.">
        <title>Draft Genome of the Marine Gammaproteobacterium Halomonas titanicae.</title>
        <authorList>
            <person name="Sanchez-Porro C."/>
            <person name="de la Haba R.R."/>
            <person name="Cruz-Hernandez N."/>
            <person name="Gonzalez J.M."/>
            <person name="Reyes-Guirao C."/>
            <person name="Navarro-Sampedro L."/>
            <person name="Carballo M."/>
            <person name="Ventosa A."/>
        </authorList>
    </citation>
    <scope>NUCLEOTIDE SEQUENCE [LARGE SCALE GENOMIC DNA]</scope>
    <source>
        <strain evidence="4 5">BH1</strain>
    </source>
</reference>
<name>L9U5L0_9GAMM</name>
<feature type="region of interest" description="Disordered" evidence="1">
    <location>
        <begin position="46"/>
        <end position="68"/>
    </location>
</feature>
<organism evidence="4 5">
    <name type="scientific">Vreelandella titanicae BH1</name>
    <dbReference type="NCBI Taxonomy" id="1204738"/>
    <lineage>
        <taxon>Bacteria</taxon>
        <taxon>Pseudomonadati</taxon>
        <taxon>Pseudomonadota</taxon>
        <taxon>Gammaproteobacteria</taxon>
        <taxon>Oceanospirillales</taxon>
        <taxon>Halomonadaceae</taxon>
        <taxon>Vreelandella</taxon>
    </lineage>
</organism>
<evidence type="ECO:0000259" key="3">
    <source>
        <dbReference type="Pfam" id="PF13767"/>
    </source>
</evidence>
<accession>L9U5L0</accession>
<proteinExistence type="predicted"/>
<evidence type="ECO:0000313" key="4">
    <source>
        <dbReference type="EMBL" id="ELY20082.1"/>
    </source>
</evidence>
<protein>
    <recommendedName>
        <fullName evidence="3">DUF4168 domain-containing protein</fullName>
    </recommendedName>
</protein>
<gene>
    <name evidence="4" type="ORF">HALTITAN_3280</name>
</gene>
<dbReference type="Pfam" id="PF13767">
    <property type="entry name" value="DUF4168"/>
    <property type="match status" value="1"/>
</dbReference>
<evidence type="ECO:0000256" key="1">
    <source>
        <dbReference type="SAM" id="MobiDB-lite"/>
    </source>
</evidence>
<dbReference type="EMBL" id="AOPO01000032">
    <property type="protein sequence ID" value="ELY20082.1"/>
    <property type="molecule type" value="Genomic_DNA"/>
</dbReference>
<feature type="chain" id="PRO_5004003012" description="DUF4168 domain-containing protein" evidence="2">
    <location>
        <begin position="47"/>
        <end position="152"/>
    </location>
</feature>
<evidence type="ECO:0000313" key="5">
    <source>
        <dbReference type="Proteomes" id="UP000011651"/>
    </source>
</evidence>
<feature type="compositionally biased region" description="Low complexity" evidence="1">
    <location>
        <begin position="46"/>
        <end position="55"/>
    </location>
</feature>
<dbReference type="AlphaFoldDB" id="L9U5L0"/>